<feature type="compositionally biased region" description="Acidic residues" evidence="1">
    <location>
        <begin position="345"/>
        <end position="356"/>
    </location>
</feature>
<organism evidence="2 3">
    <name type="scientific">Clonostachys byssicola</name>
    <dbReference type="NCBI Taxonomy" id="160290"/>
    <lineage>
        <taxon>Eukaryota</taxon>
        <taxon>Fungi</taxon>
        <taxon>Dikarya</taxon>
        <taxon>Ascomycota</taxon>
        <taxon>Pezizomycotina</taxon>
        <taxon>Sordariomycetes</taxon>
        <taxon>Hypocreomycetidae</taxon>
        <taxon>Hypocreales</taxon>
        <taxon>Bionectriaceae</taxon>
        <taxon>Clonostachys</taxon>
    </lineage>
</organism>
<dbReference type="Proteomes" id="UP000754883">
    <property type="component" value="Unassembled WGS sequence"/>
</dbReference>
<reference evidence="3" key="1">
    <citation type="submission" date="2019-06" db="EMBL/GenBank/DDBJ databases">
        <authorList>
            <person name="Broberg M."/>
        </authorList>
    </citation>
    <scope>NUCLEOTIDE SEQUENCE [LARGE SCALE GENOMIC DNA]</scope>
</reference>
<feature type="compositionally biased region" description="Polar residues" evidence="1">
    <location>
        <begin position="307"/>
        <end position="316"/>
    </location>
</feature>
<proteinExistence type="predicted"/>
<gene>
    <name evidence="2" type="ORF">CBYS24578_00012635</name>
</gene>
<sequence>MPSRTDDTAPLNRDDSEDTHDTFLADDDKSNSSIDESHYEELPDNTNVSQDAIAPGQAPAAMLPEEVQEPRVDHSGTRVRLVPFPSLADRTSTLQNPRDALRTGHPGNPATMTNPFRFPAGAPTESAERSAVRDDTSSSTPRLPTVSPAATSFADQASRLNSPGHRRTVNFAASQPPPSCLAFSSTARIVNGRTPYPPGEYPARVLSELQQSASSAAAVTAGTGCASPGGQLWHGPMIDALRKDRERARMASRPRRTGLLRLNVGPGARTIGRRGGLNHPRGRCGNLSTCTRNRTCTHNLASANRATASGESSQAFAAQDQAIREARDLLHEAFEQRRASREAQQQEDEDAEEDEEPASKTEGERMDEDS</sequence>
<dbReference type="OrthoDB" id="5149837at2759"/>
<dbReference type="AlphaFoldDB" id="A0A9N9UGX7"/>
<evidence type="ECO:0000313" key="3">
    <source>
        <dbReference type="Proteomes" id="UP000754883"/>
    </source>
</evidence>
<evidence type="ECO:0000313" key="2">
    <source>
        <dbReference type="EMBL" id="CAG9986357.1"/>
    </source>
</evidence>
<comment type="caution">
    <text evidence="2">The sequence shown here is derived from an EMBL/GenBank/DDBJ whole genome shotgun (WGS) entry which is preliminary data.</text>
</comment>
<name>A0A9N9UGX7_9HYPO</name>
<feature type="compositionally biased region" description="Basic and acidic residues" evidence="1">
    <location>
        <begin position="322"/>
        <end position="341"/>
    </location>
</feature>
<feature type="region of interest" description="Disordered" evidence="1">
    <location>
        <begin position="1"/>
        <end position="164"/>
    </location>
</feature>
<protein>
    <submittedName>
        <fullName evidence="2">Uncharacterized protein</fullName>
    </submittedName>
</protein>
<feature type="region of interest" description="Disordered" evidence="1">
    <location>
        <begin position="307"/>
        <end position="370"/>
    </location>
</feature>
<accession>A0A9N9UGX7</accession>
<reference evidence="2 3" key="2">
    <citation type="submission" date="2021-10" db="EMBL/GenBank/DDBJ databases">
        <authorList>
            <person name="Piombo E."/>
        </authorList>
    </citation>
    <scope>NUCLEOTIDE SEQUENCE [LARGE SCALE GENOMIC DNA]</scope>
</reference>
<feature type="compositionally biased region" description="Basic and acidic residues" evidence="1">
    <location>
        <begin position="126"/>
        <end position="136"/>
    </location>
</feature>
<dbReference type="EMBL" id="CABFNO020001404">
    <property type="protein sequence ID" value="CAG9986357.1"/>
    <property type="molecule type" value="Genomic_DNA"/>
</dbReference>
<evidence type="ECO:0000256" key="1">
    <source>
        <dbReference type="SAM" id="MobiDB-lite"/>
    </source>
</evidence>
<keyword evidence="3" id="KW-1185">Reference proteome</keyword>
<feature type="compositionally biased region" description="Basic and acidic residues" evidence="1">
    <location>
        <begin position="19"/>
        <end position="41"/>
    </location>
</feature>
<feature type="compositionally biased region" description="Polar residues" evidence="1">
    <location>
        <begin position="137"/>
        <end position="161"/>
    </location>
</feature>